<dbReference type="STRING" id="50376.A0A517L5Q6"/>
<evidence type="ECO:0000256" key="4">
    <source>
        <dbReference type="ARBA" id="ARBA00022670"/>
    </source>
</evidence>
<evidence type="ECO:0000256" key="13">
    <source>
        <dbReference type="PIRSR" id="PIRSR601384-2"/>
    </source>
</evidence>
<dbReference type="GO" id="GO:0006508">
    <property type="term" value="P:proteolysis"/>
    <property type="evidence" value="ECO:0007669"/>
    <property type="project" value="UniProtKB-KW"/>
</dbReference>
<dbReference type="AlphaFoldDB" id="A0A517L5Q6"/>
<organism evidence="15 16">
    <name type="scientific">Venturia effusa</name>
    <dbReference type="NCBI Taxonomy" id="50376"/>
    <lineage>
        <taxon>Eukaryota</taxon>
        <taxon>Fungi</taxon>
        <taxon>Dikarya</taxon>
        <taxon>Ascomycota</taxon>
        <taxon>Pezizomycotina</taxon>
        <taxon>Dothideomycetes</taxon>
        <taxon>Pleosporomycetidae</taxon>
        <taxon>Venturiales</taxon>
        <taxon>Venturiaceae</taxon>
        <taxon>Venturia</taxon>
    </lineage>
</organism>
<evidence type="ECO:0000313" key="16">
    <source>
        <dbReference type="Proteomes" id="UP000316270"/>
    </source>
</evidence>
<dbReference type="GO" id="GO:0004222">
    <property type="term" value="F:metalloendopeptidase activity"/>
    <property type="evidence" value="ECO:0007669"/>
    <property type="project" value="InterPro"/>
</dbReference>
<keyword evidence="10" id="KW-0482">Metalloprotease</keyword>
<keyword evidence="6 13" id="KW-0479">Metal-binding</keyword>
<feature type="active site" evidence="12">
    <location>
        <position position="338"/>
    </location>
</feature>
<feature type="signal peptide" evidence="14">
    <location>
        <begin position="1"/>
        <end position="16"/>
    </location>
</feature>
<keyword evidence="16" id="KW-1185">Reference proteome</keyword>
<dbReference type="InterPro" id="IPR050414">
    <property type="entry name" value="Fungal_M35_metalloproteases"/>
</dbReference>
<evidence type="ECO:0000256" key="11">
    <source>
        <dbReference type="ARBA" id="ARBA00023145"/>
    </source>
</evidence>
<dbReference type="EMBL" id="CP042189">
    <property type="protein sequence ID" value="QDS70987.1"/>
    <property type="molecule type" value="Genomic_DNA"/>
</dbReference>
<dbReference type="SUPFAM" id="SSF55486">
    <property type="entry name" value="Metalloproteases ('zincins'), catalytic domain"/>
    <property type="match status" value="1"/>
</dbReference>
<comment type="cofactor">
    <cofactor evidence="13">
        <name>Zn(2+)</name>
        <dbReference type="ChEBI" id="CHEBI:29105"/>
    </cofactor>
    <text evidence="13">Binds 1 zinc ion per subunit.</text>
</comment>
<name>A0A517L5Q6_9PEZI</name>
<feature type="binding site" evidence="13">
    <location>
        <position position="337"/>
    </location>
    <ligand>
        <name>Zn(2+)</name>
        <dbReference type="ChEBI" id="CHEBI:29105"/>
        <note>catalytic</note>
    </ligand>
</feature>
<sequence>MFVLFGLVLFATTCFSRFIPSLSSSSITDQPIVFVQLYHAGDWAIKATITNRGNTDLRILKPGSILDARSFSKFRVTHDGTPISFKGMVPNFAMNKWEARHFVTISAGQTSECTIDLSTTHDMTTGGTYQVGVNSILHTAQLGSNDIAGSISYQTNSLSLDLPKIIAIPSKTPAHALQRRARIHPDCSLQQLNNLTRASILGAAWAGAGAREALKPNSPVWNRYFRINASTEGATAQVLTKFHSLVSTRLTNIALELTSGVVSKIHCQADIKTTPQFQEDGNVNLCKEYPDQAIAYTIRATCQIALCPLYWKLENKNDECMANGNKGAFEQTGVLIHELTHCNTIGQVGFQPATDDLAYNWEDTTKEEVVTAGSLIQNAQSHALFAKASYVGGKNC</sequence>
<keyword evidence="9 13" id="KW-0862">Zinc</keyword>
<feature type="chain" id="PRO_5021815398" description="deuterolysin" evidence="14">
    <location>
        <begin position="17"/>
        <end position="396"/>
    </location>
</feature>
<proteinExistence type="inferred from homology"/>
<feature type="binding site" evidence="13">
    <location>
        <position position="341"/>
    </location>
    <ligand>
        <name>Zn(2+)</name>
        <dbReference type="ChEBI" id="CHEBI:29105"/>
        <note>catalytic</note>
    </ligand>
</feature>
<dbReference type="Gene3D" id="3.40.390.10">
    <property type="entry name" value="Collagenase (Catalytic Domain)"/>
    <property type="match status" value="1"/>
</dbReference>
<comment type="similarity">
    <text evidence="2">Belongs to the peptidase M35 family.</text>
</comment>
<dbReference type="InterPro" id="IPR024079">
    <property type="entry name" value="MetalloPept_cat_dom_sf"/>
</dbReference>
<keyword evidence="8" id="KW-0378">Hydrolase</keyword>
<accession>A0A517L5Q6</accession>
<evidence type="ECO:0000256" key="10">
    <source>
        <dbReference type="ARBA" id="ARBA00023049"/>
    </source>
</evidence>
<evidence type="ECO:0000256" key="8">
    <source>
        <dbReference type="ARBA" id="ARBA00022801"/>
    </source>
</evidence>
<evidence type="ECO:0000313" key="15">
    <source>
        <dbReference type="EMBL" id="QDS70987.1"/>
    </source>
</evidence>
<evidence type="ECO:0000256" key="5">
    <source>
        <dbReference type="ARBA" id="ARBA00022685"/>
    </source>
</evidence>
<reference evidence="15 16" key="1">
    <citation type="submission" date="2019-07" db="EMBL/GenBank/DDBJ databases">
        <title>Finished genome of Venturia effusa.</title>
        <authorList>
            <person name="Young C.A."/>
            <person name="Cox M.P."/>
            <person name="Ganley A.R.D."/>
            <person name="David W.J."/>
        </authorList>
    </citation>
    <scope>NUCLEOTIDE SEQUENCE [LARGE SCALE GENOMIC DNA]</scope>
    <source>
        <strain evidence="16">albino</strain>
    </source>
</reference>
<keyword evidence="4" id="KW-0645">Protease</keyword>
<gene>
    <name evidence="15" type="ORF">FKW77_007558</name>
</gene>
<dbReference type="PANTHER" id="PTHR37016:SF3">
    <property type="entry name" value="NEUTRAL PROTEASE 2-RELATED"/>
    <property type="match status" value="1"/>
</dbReference>
<dbReference type="Proteomes" id="UP000316270">
    <property type="component" value="Chromosome 5"/>
</dbReference>
<evidence type="ECO:0000256" key="2">
    <source>
        <dbReference type="ARBA" id="ARBA00010279"/>
    </source>
</evidence>
<dbReference type="OrthoDB" id="412874at2759"/>
<comment type="catalytic activity">
    <reaction evidence="1">
        <text>Preferential cleavage of bonds with hydrophobic residues in P1'. Also 3-Asn-|-Gln-4 and 8-Gly-|-Ser-9 bonds in insulin B chain.</text>
        <dbReference type="EC" id="3.4.24.39"/>
    </reaction>
</comment>
<feature type="binding site" evidence="13">
    <location>
        <position position="356"/>
    </location>
    <ligand>
        <name>Zn(2+)</name>
        <dbReference type="ChEBI" id="CHEBI:29105"/>
        <note>catalytic</note>
    </ligand>
</feature>
<evidence type="ECO:0000256" key="3">
    <source>
        <dbReference type="ARBA" id="ARBA00012431"/>
    </source>
</evidence>
<dbReference type="InterPro" id="IPR001384">
    <property type="entry name" value="Peptidase_M35"/>
</dbReference>
<dbReference type="Pfam" id="PF02102">
    <property type="entry name" value="Peptidase_M35"/>
    <property type="match status" value="1"/>
</dbReference>
<keyword evidence="7 14" id="KW-0732">Signal</keyword>
<protein>
    <recommendedName>
        <fullName evidence="3">deuterolysin</fullName>
        <ecNumber evidence="3">3.4.24.39</ecNumber>
    </recommendedName>
</protein>
<dbReference type="EC" id="3.4.24.39" evidence="3"/>
<evidence type="ECO:0000256" key="14">
    <source>
        <dbReference type="SAM" id="SignalP"/>
    </source>
</evidence>
<dbReference type="PANTHER" id="PTHR37016">
    <property type="match status" value="1"/>
</dbReference>
<dbReference type="GO" id="GO:0046872">
    <property type="term" value="F:metal ion binding"/>
    <property type="evidence" value="ECO:0007669"/>
    <property type="project" value="UniProtKB-KW"/>
</dbReference>
<evidence type="ECO:0000256" key="9">
    <source>
        <dbReference type="ARBA" id="ARBA00022833"/>
    </source>
</evidence>
<evidence type="ECO:0000256" key="12">
    <source>
        <dbReference type="PIRSR" id="PIRSR601384-1"/>
    </source>
</evidence>
<dbReference type="Gene3D" id="2.60.40.2970">
    <property type="match status" value="1"/>
</dbReference>
<keyword evidence="11" id="KW-0865">Zymogen</keyword>
<evidence type="ECO:0000256" key="7">
    <source>
        <dbReference type="ARBA" id="ARBA00022729"/>
    </source>
</evidence>
<evidence type="ECO:0000256" key="1">
    <source>
        <dbReference type="ARBA" id="ARBA00001187"/>
    </source>
</evidence>
<evidence type="ECO:0000256" key="6">
    <source>
        <dbReference type="ARBA" id="ARBA00022723"/>
    </source>
</evidence>
<keyword evidence="5" id="KW-0165">Cleavage on pair of basic residues</keyword>